<gene>
    <name evidence="2" type="ORF">BST97_09225</name>
</gene>
<proteinExistence type="predicted"/>
<name>A0A1W6MKN1_9FLAO</name>
<feature type="chain" id="PRO_5012258537" evidence="1">
    <location>
        <begin position="20"/>
        <end position="566"/>
    </location>
</feature>
<dbReference type="PROSITE" id="PS51257">
    <property type="entry name" value="PROKAR_LIPOPROTEIN"/>
    <property type="match status" value="1"/>
</dbReference>
<reference evidence="2 3" key="1">
    <citation type="submission" date="2016-11" db="EMBL/GenBank/DDBJ databases">
        <title>Trade-off between light-utilization and light-protection in marine flavobacteria.</title>
        <authorList>
            <person name="Kumagai Y."/>
        </authorList>
    </citation>
    <scope>NUCLEOTIDE SEQUENCE [LARGE SCALE GENOMIC DNA]</scope>
    <source>
        <strain evidence="2 3">JCM 13191</strain>
    </source>
</reference>
<dbReference type="AlphaFoldDB" id="A0A1W6MKN1"/>
<dbReference type="STRING" id="331648.BST97_09225"/>
<evidence type="ECO:0000313" key="2">
    <source>
        <dbReference type="EMBL" id="ARN78161.1"/>
    </source>
</evidence>
<evidence type="ECO:0000256" key="1">
    <source>
        <dbReference type="SAM" id="SignalP"/>
    </source>
</evidence>
<evidence type="ECO:0000313" key="3">
    <source>
        <dbReference type="Proteomes" id="UP000193431"/>
    </source>
</evidence>
<dbReference type="OrthoDB" id="9764164at2"/>
<dbReference type="SUPFAM" id="SSF52266">
    <property type="entry name" value="SGNH hydrolase"/>
    <property type="match status" value="2"/>
</dbReference>
<accession>A0A1W6MKN1</accession>
<dbReference type="Proteomes" id="UP000193431">
    <property type="component" value="Chromosome"/>
</dbReference>
<organism evidence="2 3">
    <name type="scientific">Nonlabens spongiae</name>
    <dbReference type="NCBI Taxonomy" id="331648"/>
    <lineage>
        <taxon>Bacteria</taxon>
        <taxon>Pseudomonadati</taxon>
        <taxon>Bacteroidota</taxon>
        <taxon>Flavobacteriia</taxon>
        <taxon>Flavobacteriales</taxon>
        <taxon>Flavobacteriaceae</taxon>
        <taxon>Nonlabens</taxon>
    </lineage>
</organism>
<keyword evidence="1" id="KW-0732">Signal</keyword>
<protein>
    <submittedName>
        <fullName evidence="2">G-D-S-L family lipolytic protein</fullName>
    </submittedName>
</protein>
<keyword evidence="3" id="KW-1185">Reference proteome</keyword>
<dbReference type="EMBL" id="CP019344">
    <property type="protein sequence ID" value="ARN78161.1"/>
    <property type="molecule type" value="Genomic_DNA"/>
</dbReference>
<feature type="signal peptide" evidence="1">
    <location>
        <begin position="1"/>
        <end position="19"/>
    </location>
</feature>
<sequence length="566" mass="58184">MKRSYIKILGLLFVGTALVSCENEFDESVEDGDFYTAGEADFSNYVTVGNSLTAGFADGALYLQGQQNSYPNIIAGQLEHVGGGEFFQPLVNDNLGGLLAGGNQITDNRFVLAVDADGNPGPAIQSGTPTTDITNKVTGPLNNFGVPGAKSYHLAAPGYGSVAGVAMGTANPYYARFSSSETSTVIQDAAAANPTFFTLWIGNNDILGYATSGGTKVDPSTGEVVAAEDHNVTGNVDPSTYAGNDITNNMVFAGVYSQLVTALTANGAKGALVNIPDVTSIPFFTTVPPLALSPADPTFGPQIPLLNQVYGGLNQVFAAFGQADRSIQFSSTGASGIVIRDESLADLSQNPAFATALTPVVQGIGAAVGLPLSPAQAAGLAQVLAPQFGQIRQATADDLVTLRAASVIGTLDQDRFNQLNTVFTQGGIPAQTAATLAGQFSVNGVTVGMANQFVLTTDEQDNVADAQASYNATISQLAAANGLALVDARAELQTVAQGGVPFNGGLLTSEFVTGGAFSLDGVHPTPRGYAYTANAIIEAINAQYGSTIPMVNIGQYGTIQTSNIID</sequence>
<dbReference type="GO" id="GO:0016788">
    <property type="term" value="F:hydrolase activity, acting on ester bonds"/>
    <property type="evidence" value="ECO:0007669"/>
    <property type="project" value="UniProtKB-ARBA"/>
</dbReference>
<dbReference type="InterPro" id="IPR036514">
    <property type="entry name" value="SGNH_hydro_sf"/>
</dbReference>
<dbReference type="Gene3D" id="3.40.50.1110">
    <property type="entry name" value="SGNH hydrolase"/>
    <property type="match status" value="2"/>
</dbReference>